<accession>A0A401PJH1</accession>
<dbReference type="SMART" id="SM00225">
    <property type="entry name" value="BTB"/>
    <property type="match status" value="1"/>
</dbReference>
<dbReference type="InterPro" id="IPR045763">
    <property type="entry name" value="KCTD11/21_C"/>
</dbReference>
<name>A0A401PJH1_SCYTO</name>
<dbReference type="GO" id="GO:0051260">
    <property type="term" value="P:protein homooligomerization"/>
    <property type="evidence" value="ECO:0007669"/>
    <property type="project" value="InterPro"/>
</dbReference>
<dbReference type="GO" id="GO:0042826">
    <property type="term" value="F:histone deacetylase binding"/>
    <property type="evidence" value="ECO:0007669"/>
    <property type="project" value="TreeGrafter"/>
</dbReference>
<protein>
    <recommendedName>
        <fullName evidence="4">BTB domain-containing protein</fullName>
    </recommendedName>
</protein>
<organism evidence="5 6">
    <name type="scientific">Scyliorhinus torazame</name>
    <name type="common">Cloudy catshark</name>
    <name type="synonym">Catulus torazame</name>
    <dbReference type="NCBI Taxonomy" id="75743"/>
    <lineage>
        <taxon>Eukaryota</taxon>
        <taxon>Metazoa</taxon>
        <taxon>Chordata</taxon>
        <taxon>Craniata</taxon>
        <taxon>Vertebrata</taxon>
        <taxon>Chondrichthyes</taxon>
        <taxon>Elasmobranchii</taxon>
        <taxon>Galeomorphii</taxon>
        <taxon>Galeoidea</taxon>
        <taxon>Carcharhiniformes</taxon>
        <taxon>Scyliorhinidae</taxon>
        <taxon>Scyliorhinus</taxon>
    </lineage>
</organism>
<comment type="pathway">
    <text evidence="1">Protein modification; protein ubiquitination.</text>
</comment>
<dbReference type="PANTHER" id="PTHR14499">
    <property type="entry name" value="POTASSIUM CHANNEL TETRAMERIZATION DOMAIN-CONTAINING"/>
    <property type="match status" value="1"/>
</dbReference>
<dbReference type="InterPro" id="IPR011333">
    <property type="entry name" value="SKP1/BTB/POZ_sf"/>
</dbReference>
<evidence type="ECO:0000256" key="2">
    <source>
        <dbReference type="ARBA" id="ARBA00022604"/>
    </source>
</evidence>
<dbReference type="GO" id="GO:0016567">
    <property type="term" value="P:protein ubiquitination"/>
    <property type="evidence" value="ECO:0007669"/>
    <property type="project" value="UniProtKB-UniPathway"/>
</dbReference>
<dbReference type="Pfam" id="PF19329">
    <property type="entry name" value="KCTD11_21_C"/>
    <property type="match status" value="1"/>
</dbReference>
<dbReference type="EMBL" id="BFAA01000614">
    <property type="protein sequence ID" value="GCB73277.1"/>
    <property type="molecule type" value="Genomic_DNA"/>
</dbReference>
<dbReference type="Proteomes" id="UP000288216">
    <property type="component" value="Unassembled WGS sequence"/>
</dbReference>
<dbReference type="Gene3D" id="3.30.710.10">
    <property type="entry name" value="Potassium Channel Kv1.1, Chain A"/>
    <property type="match status" value="1"/>
</dbReference>
<evidence type="ECO:0000259" key="4">
    <source>
        <dbReference type="PROSITE" id="PS50097"/>
    </source>
</evidence>
<dbReference type="UniPathway" id="UPA00143"/>
<evidence type="ECO:0000313" key="5">
    <source>
        <dbReference type="EMBL" id="GCB73277.1"/>
    </source>
</evidence>
<comment type="caution">
    <text evidence="5">The sequence shown here is derived from an EMBL/GenBank/DDBJ whole genome shotgun (WGS) entry which is preliminary data.</text>
</comment>
<dbReference type="STRING" id="75743.A0A401PJH1"/>
<dbReference type="InterPro" id="IPR003131">
    <property type="entry name" value="T1-type_BTB"/>
</dbReference>
<reference evidence="5 6" key="1">
    <citation type="journal article" date="2018" name="Nat. Ecol. Evol.">
        <title>Shark genomes provide insights into elasmobranch evolution and the origin of vertebrates.</title>
        <authorList>
            <person name="Hara Y"/>
            <person name="Yamaguchi K"/>
            <person name="Onimaru K"/>
            <person name="Kadota M"/>
            <person name="Koyanagi M"/>
            <person name="Keeley SD"/>
            <person name="Tatsumi K"/>
            <person name="Tanaka K"/>
            <person name="Motone F"/>
            <person name="Kageyama Y"/>
            <person name="Nozu R"/>
            <person name="Adachi N"/>
            <person name="Nishimura O"/>
            <person name="Nakagawa R"/>
            <person name="Tanegashima C"/>
            <person name="Kiyatake I"/>
            <person name="Matsumoto R"/>
            <person name="Murakumo K"/>
            <person name="Nishida K"/>
            <person name="Terakita A"/>
            <person name="Kuratani S"/>
            <person name="Sato K"/>
            <person name="Hyodo S Kuraku.S."/>
        </authorList>
    </citation>
    <scope>NUCLEOTIDE SEQUENCE [LARGE SCALE GENOMIC DNA]</scope>
</reference>
<dbReference type="OMA" id="ANIFCTS"/>
<dbReference type="PANTHER" id="PTHR14499:SF57">
    <property type="entry name" value="BTB_POZ DOMAIN-CONTAINING PROTEIN KCTD21"/>
    <property type="match status" value="1"/>
</dbReference>
<feature type="domain" description="BTB" evidence="4">
    <location>
        <begin position="3"/>
        <end position="72"/>
    </location>
</feature>
<keyword evidence="3" id="KW-0833">Ubl conjugation pathway</keyword>
<keyword evidence="2" id="KW-0341">Growth regulation</keyword>
<dbReference type="SUPFAM" id="SSF54695">
    <property type="entry name" value="POZ domain"/>
    <property type="match status" value="1"/>
</dbReference>
<dbReference type="InterPro" id="IPR000210">
    <property type="entry name" value="BTB/POZ_dom"/>
</dbReference>
<sequence>MSDPITLNVGGKLYTSSLATLTRYPDSMLGVMFSGKMPSTSDQHGNFFIDRDGKIFRYILNFLRTSNLDLPDDFQEVGLLKREADFYQIQPLIEALQERESENAKAERNAMLNITLDQRLQTVYFTVKPAPQMYNLTSCSTEVFDANIFCTSAEFLKHLSSKFCYFVNGKLLPIGYEKKDPHHLTLQWVGHVAVLPEDEYTRQNLKRLWIVPTNEQVNNFQLFVEEVLKTAMSDGFHVDTLQPDSSDFMNYKVLRLVRYK</sequence>
<evidence type="ECO:0000313" key="6">
    <source>
        <dbReference type="Proteomes" id="UP000288216"/>
    </source>
</evidence>
<dbReference type="GO" id="GO:0006511">
    <property type="term" value="P:ubiquitin-dependent protein catabolic process"/>
    <property type="evidence" value="ECO:0007669"/>
    <property type="project" value="TreeGrafter"/>
</dbReference>
<gene>
    <name evidence="5" type="ORF">scyTo_0002451</name>
</gene>
<dbReference type="AlphaFoldDB" id="A0A401PJH1"/>
<dbReference type="PROSITE" id="PS50097">
    <property type="entry name" value="BTB"/>
    <property type="match status" value="1"/>
</dbReference>
<dbReference type="GO" id="GO:0097602">
    <property type="term" value="F:cullin family protein binding"/>
    <property type="evidence" value="ECO:0007669"/>
    <property type="project" value="TreeGrafter"/>
</dbReference>
<keyword evidence="6" id="KW-1185">Reference proteome</keyword>
<evidence type="ECO:0000256" key="3">
    <source>
        <dbReference type="ARBA" id="ARBA00022786"/>
    </source>
</evidence>
<proteinExistence type="predicted"/>
<evidence type="ECO:0000256" key="1">
    <source>
        <dbReference type="ARBA" id="ARBA00004906"/>
    </source>
</evidence>
<dbReference type="OrthoDB" id="2414723at2759"/>
<dbReference type="Pfam" id="PF02214">
    <property type="entry name" value="BTB_2"/>
    <property type="match status" value="1"/>
</dbReference>